<comment type="caution">
    <text evidence="1">The sequence shown here is derived from an EMBL/GenBank/DDBJ whole genome shotgun (WGS) entry which is preliminary data.</text>
</comment>
<accession>A0A1E5G2G6</accession>
<keyword evidence="2" id="KW-1185">Reference proteome</keyword>
<dbReference type="Proteomes" id="UP000094296">
    <property type="component" value="Unassembled WGS sequence"/>
</dbReference>
<dbReference type="EMBL" id="MIJE01000022">
    <property type="protein sequence ID" value="OEF97134.1"/>
    <property type="molecule type" value="Genomic_DNA"/>
</dbReference>
<organism evidence="1 2">
    <name type="scientific">Desulfuribacillus alkaliarsenatis</name>
    <dbReference type="NCBI Taxonomy" id="766136"/>
    <lineage>
        <taxon>Bacteria</taxon>
        <taxon>Bacillati</taxon>
        <taxon>Bacillota</taxon>
        <taxon>Desulfuribacillia</taxon>
        <taxon>Desulfuribacillales</taxon>
        <taxon>Desulfuribacillaceae</taxon>
        <taxon>Desulfuribacillus</taxon>
    </lineage>
</organism>
<protein>
    <submittedName>
        <fullName evidence="1">Uncharacterized protein</fullName>
    </submittedName>
</protein>
<dbReference type="RefSeq" id="WP_069643180.1">
    <property type="nucleotide sequence ID" value="NZ_MIJE01000022.1"/>
</dbReference>
<gene>
    <name evidence="1" type="ORF">BHF68_05935</name>
</gene>
<dbReference type="STRING" id="766136.BHF68_05935"/>
<name>A0A1E5G2G6_9FIRM</name>
<dbReference type="AlphaFoldDB" id="A0A1E5G2G6"/>
<sequence>MIARKYTWQVLVHTESRLDQWSTDYFAGLSLRNDKGITILSGELPDISAVYGLILQLRDIGIGLITLQVQKKERGR</sequence>
<reference evidence="1 2" key="1">
    <citation type="submission" date="2016-09" db="EMBL/GenBank/DDBJ databases">
        <title>Draft genome sequence for the type strain of Desulfuribacillus alkaliarsenatis AHT28, an obligately anaerobic, sulfidogenic bacterium isolated from Russian soda lake sediments.</title>
        <authorList>
            <person name="Abin C.A."/>
            <person name="Hollibaugh J.T."/>
        </authorList>
    </citation>
    <scope>NUCLEOTIDE SEQUENCE [LARGE SCALE GENOMIC DNA]</scope>
    <source>
        <strain evidence="1 2">AHT28</strain>
    </source>
</reference>
<proteinExistence type="predicted"/>
<evidence type="ECO:0000313" key="1">
    <source>
        <dbReference type="EMBL" id="OEF97134.1"/>
    </source>
</evidence>
<evidence type="ECO:0000313" key="2">
    <source>
        <dbReference type="Proteomes" id="UP000094296"/>
    </source>
</evidence>
<dbReference type="OrthoDB" id="3035783at2"/>